<evidence type="ECO:0000313" key="2">
    <source>
        <dbReference type="Proteomes" id="UP000004995"/>
    </source>
</evidence>
<keyword evidence="2" id="KW-1185">Reference proteome</keyword>
<name>K3ZMM2_SETIT</name>
<dbReference type="Proteomes" id="UP000004995">
    <property type="component" value="Unassembled WGS sequence"/>
</dbReference>
<dbReference type="InParanoid" id="K3ZMM2"/>
<dbReference type="HOGENOM" id="CLU_3127865_0_0_1"/>
<sequence>MKMLFHDCTIQYCNLVCNSYEKTVNKVVRTQDWWFHTNVRASNLQDGKLC</sequence>
<reference evidence="2" key="1">
    <citation type="journal article" date="2012" name="Nat. Biotechnol.">
        <title>Reference genome sequence of the model plant Setaria.</title>
        <authorList>
            <person name="Bennetzen J.L."/>
            <person name="Schmutz J."/>
            <person name="Wang H."/>
            <person name="Percifield R."/>
            <person name="Hawkins J."/>
            <person name="Pontaroli A.C."/>
            <person name="Estep M."/>
            <person name="Feng L."/>
            <person name="Vaughn J.N."/>
            <person name="Grimwood J."/>
            <person name="Jenkins J."/>
            <person name="Barry K."/>
            <person name="Lindquist E."/>
            <person name="Hellsten U."/>
            <person name="Deshpande S."/>
            <person name="Wang X."/>
            <person name="Wu X."/>
            <person name="Mitros T."/>
            <person name="Triplett J."/>
            <person name="Yang X."/>
            <person name="Ye C.Y."/>
            <person name="Mauro-Herrera M."/>
            <person name="Wang L."/>
            <person name="Li P."/>
            <person name="Sharma M."/>
            <person name="Sharma R."/>
            <person name="Ronald P.C."/>
            <person name="Panaud O."/>
            <person name="Kellogg E.A."/>
            <person name="Brutnell T.P."/>
            <person name="Doust A.N."/>
            <person name="Tuskan G.A."/>
            <person name="Rokhsar D."/>
            <person name="Devos K.M."/>
        </authorList>
    </citation>
    <scope>NUCLEOTIDE SEQUENCE [LARGE SCALE GENOMIC DNA]</scope>
    <source>
        <strain evidence="2">cv. Yugu1</strain>
    </source>
</reference>
<protein>
    <submittedName>
        <fullName evidence="1">Uncharacterized protein</fullName>
    </submittedName>
</protein>
<proteinExistence type="predicted"/>
<dbReference type="AlphaFoldDB" id="K3ZMM2"/>
<dbReference type="Gramene" id="KQK94437">
    <property type="protein sequence ID" value="KQK94437"/>
    <property type="gene ID" value="SETIT_027840mg"/>
</dbReference>
<dbReference type="EnsemblPlants" id="KQK94437">
    <property type="protein sequence ID" value="KQK94437"/>
    <property type="gene ID" value="SETIT_027840mg"/>
</dbReference>
<evidence type="ECO:0000313" key="1">
    <source>
        <dbReference type="EnsemblPlants" id="KQK94437"/>
    </source>
</evidence>
<organism evidence="1 2">
    <name type="scientific">Setaria italica</name>
    <name type="common">Foxtail millet</name>
    <name type="synonym">Panicum italicum</name>
    <dbReference type="NCBI Taxonomy" id="4555"/>
    <lineage>
        <taxon>Eukaryota</taxon>
        <taxon>Viridiplantae</taxon>
        <taxon>Streptophyta</taxon>
        <taxon>Embryophyta</taxon>
        <taxon>Tracheophyta</taxon>
        <taxon>Spermatophyta</taxon>
        <taxon>Magnoliopsida</taxon>
        <taxon>Liliopsida</taxon>
        <taxon>Poales</taxon>
        <taxon>Poaceae</taxon>
        <taxon>PACMAD clade</taxon>
        <taxon>Panicoideae</taxon>
        <taxon>Panicodae</taxon>
        <taxon>Paniceae</taxon>
        <taxon>Cenchrinae</taxon>
        <taxon>Setaria</taxon>
    </lineage>
</organism>
<reference evidence="1" key="2">
    <citation type="submission" date="2018-08" db="UniProtKB">
        <authorList>
            <consortium name="EnsemblPlants"/>
        </authorList>
    </citation>
    <scope>IDENTIFICATION</scope>
    <source>
        <strain evidence="1">Yugu1</strain>
    </source>
</reference>
<dbReference type="EMBL" id="AGNK02004874">
    <property type="status" value="NOT_ANNOTATED_CDS"/>
    <property type="molecule type" value="Genomic_DNA"/>
</dbReference>
<accession>K3ZMM2</accession>